<feature type="chain" id="PRO_5024424650" evidence="1">
    <location>
        <begin position="24"/>
        <end position="60"/>
    </location>
</feature>
<dbReference type="AlphaFoldDB" id="A0A5S4G175"/>
<dbReference type="Proteomes" id="UP000306628">
    <property type="component" value="Unassembled WGS sequence"/>
</dbReference>
<evidence type="ECO:0000256" key="1">
    <source>
        <dbReference type="SAM" id="SignalP"/>
    </source>
</evidence>
<organism evidence="2 3">
    <name type="scientific">Nonomuraea zeae</name>
    <dbReference type="NCBI Taxonomy" id="1642303"/>
    <lineage>
        <taxon>Bacteria</taxon>
        <taxon>Bacillati</taxon>
        <taxon>Actinomycetota</taxon>
        <taxon>Actinomycetes</taxon>
        <taxon>Streptosporangiales</taxon>
        <taxon>Streptosporangiaceae</taxon>
        <taxon>Nonomuraea</taxon>
    </lineage>
</organism>
<dbReference type="RefSeq" id="WP_138695334.1">
    <property type="nucleotide sequence ID" value="NZ_JBHSAZ010000113.1"/>
</dbReference>
<proteinExistence type="predicted"/>
<dbReference type="EMBL" id="VCKX01000189">
    <property type="protein sequence ID" value="TMR26716.1"/>
    <property type="molecule type" value="Genomic_DNA"/>
</dbReference>
<comment type="caution">
    <text evidence="2">The sequence shown here is derived from an EMBL/GenBank/DDBJ whole genome shotgun (WGS) entry which is preliminary data.</text>
</comment>
<sequence>MRRLLAILSLAAGLLAVAPPAGAATCAAAPRFAGSFLQPALGDTWSAWSGRPCPPPTGPA</sequence>
<gene>
    <name evidence="2" type="ORF">ETD85_41580</name>
</gene>
<reference evidence="2 3" key="1">
    <citation type="submission" date="2019-05" db="EMBL/GenBank/DDBJ databases">
        <title>Draft genome sequence of Nonomuraea zeae DSM 100528.</title>
        <authorList>
            <person name="Saricaoglu S."/>
            <person name="Isik K."/>
        </authorList>
    </citation>
    <scope>NUCLEOTIDE SEQUENCE [LARGE SCALE GENOMIC DNA]</scope>
    <source>
        <strain evidence="2 3">DSM 100528</strain>
    </source>
</reference>
<keyword evidence="3" id="KW-1185">Reference proteome</keyword>
<keyword evidence="1" id="KW-0732">Signal</keyword>
<evidence type="ECO:0000313" key="2">
    <source>
        <dbReference type="EMBL" id="TMR26716.1"/>
    </source>
</evidence>
<evidence type="ECO:0000313" key="3">
    <source>
        <dbReference type="Proteomes" id="UP000306628"/>
    </source>
</evidence>
<name>A0A5S4G175_9ACTN</name>
<feature type="signal peptide" evidence="1">
    <location>
        <begin position="1"/>
        <end position="23"/>
    </location>
</feature>
<protein>
    <submittedName>
        <fullName evidence="2">Uncharacterized protein</fullName>
    </submittedName>
</protein>
<accession>A0A5S4G175</accession>